<dbReference type="InterPro" id="IPR050145">
    <property type="entry name" value="Centrin_CML-like"/>
</dbReference>
<feature type="domain" description="EF-hand" evidence="3">
    <location>
        <begin position="100"/>
        <end position="128"/>
    </location>
</feature>
<evidence type="ECO:0000313" key="4">
    <source>
        <dbReference type="EMBL" id="CAG5109928.1"/>
    </source>
</evidence>
<evidence type="ECO:0000256" key="1">
    <source>
        <dbReference type="ARBA" id="ARBA00022737"/>
    </source>
</evidence>
<keyword evidence="1" id="KW-0677">Repeat</keyword>
<dbReference type="EMBL" id="OU015567">
    <property type="protein sequence ID" value="CAG5109928.1"/>
    <property type="molecule type" value="Genomic_DNA"/>
</dbReference>
<dbReference type="PROSITE" id="PS00018">
    <property type="entry name" value="EF_HAND_1"/>
    <property type="match status" value="2"/>
</dbReference>
<dbReference type="Gene3D" id="1.10.238.10">
    <property type="entry name" value="EF-hand"/>
    <property type="match status" value="1"/>
</dbReference>
<keyword evidence="2" id="KW-0106">Calcium</keyword>
<reference evidence="4 5" key="1">
    <citation type="submission" date="2021-04" db="EMBL/GenBank/DDBJ databases">
        <authorList>
            <person name="Bliznina A."/>
        </authorList>
    </citation>
    <scope>NUCLEOTIDE SEQUENCE [LARGE SCALE GENOMIC DNA]</scope>
</reference>
<accession>A0ABN7SX93</accession>
<dbReference type="InterPro" id="IPR011992">
    <property type="entry name" value="EF-hand-dom_pair"/>
</dbReference>
<organism evidence="4 5">
    <name type="scientific">Oikopleura dioica</name>
    <name type="common">Tunicate</name>
    <dbReference type="NCBI Taxonomy" id="34765"/>
    <lineage>
        <taxon>Eukaryota</taxon>
        <taxon>Metazoa</taxon>
        <taxon>Chordata</taxon>
        <taxon>Tunicata</taxon>
        <taxon>Appendicularia</taxon>
        <taxon>Copelata</taxon>
        <taxon>Oikopleuridae</taxon>
        <taxon>Oikopleura</taxon>
    </lineage>
</organism>
<evidence type="ECO:0000313" key="5">
    <source>
        <dbReference type="Proteomes" id="UP001158576"/>
    </source>
</evidence>
<dbReference type="CDD" id="cd00051">
    <property type="entry name" value="EFh"/>
    <property type="match status" value="1"/>
</dbReference>
<proteinExistence type="predicted"/>
<protein>
    <submittedName>
        <fullName evidence="4">Oidioi.mRNA.OKI2018_I69.chr2.g4397.t1.cds</fullName>
    </submittedName>
</protein>
<sequence>MLPIRSALRLSSRFASVLKVSSAERDIILNSFSNAENKAAFQSLGNSVPVDSLNNLFAKDPVAIEKFLEAIMDTIEVDQEKKLSFAEFLVIMVKRKGVNGVQNAFLSQDKDRSGSISRDELKEWMTKYGHFLTRKQVQTMVDAVDVNGDGEIDYGEFLNLVCQEVLQMKSE</sequence>
<gene>
    <name evidence="4" type="ORF">OKIOD_LOCUS13162</name>
</gene>
<evidence type="ECO:0000259" key="3">
    <source>
        <dbReference type="SMART" id="SM00054"/>
    </source>
</evidence>
<evidence type="ECO:0000256" key="2">
    <source>
        <dbReference type="ARBA" id="ARBA00022837"/>
    </source>
</evidence>
<keyword evidence="5" id="KW-1185">Reference proteome</keyword>
<name>A0ABN7SX93_OIKDI</name>
<dbReference type="PANTHER" id="PTHR23050">
    <property type="entry name" value="CALCIUM BINDING PROTEIN"/>
    <property type="match status" value="1"/>
</dbReference>
<dbReference type="InterPro" id="IPR002048">
    <property type="entry name" value="EF_hand_dom"/>
</dbReference>
<dbReference type="Proteomes" id="UP001158576">
    <property type="component" value="Chromosome 2"/>
</dbReference>
<dbReference type="SMART" id="SM00054">
    <property type="entry name" value="EFh"/>
    <property type="match status" value="3"/>
</dbReference>
<dbReference type="Pfam" id="PF13499">
    <property type="entry name" value="EF-hand_7"/>
    <property type="match status" value="1"/>
</dbReference>
<dbReference type="InterPro" id="IPR018247">
    <property type="entry name" value="EF_Hand_1_Ca_BS"/>
</dbReference>
<feature type="domain" description="EF-hand" evidence="3">
    <location>
        <begin position="136"/>
        <end position="164"/>
    </location>
</feature>
<dbReference type="SUPFAM" id="SSF47473">
    <property type="entry name" value="EF-hand"/>
    <property type="match status" value="1"/>
</dbReference>
<feature type="domain" description="EF-hand" evidence="3">
    <location>
        <begin position="67"/>
        <end position="95"/>
    </location>
</feature>